<dbReference type="EMBL" id="WJXW01000017">
    <property type="protein sequence ID" value="KAF9729192.1"/>
    <property type="molecule type" value="Genomic_DNA"/>
</dbReference>
<keyword evidence="2" id="KW-1185">Reference proteome</keyword>
<dbReference type="OrthoDB" id="10568117at2759"/>
<evidence type="ECO:0000313" key="2">
    <source>
        <dbReference type="Proteomes" id="UP000756921"/>
    </source>
</evidence>
<dbReference type="AlphaFoldDB" id="A0A9P6G5F5"/>
<name>A0A9P6G5F5_9PLEO</name>
<accession>A0A9P6G5F5</accession>
<organism evidence="1 2">
    <name type="scientific">Paraphaeosphaeria minitans</name>
    <dbReference type="NCBI Taxonomy" id="565426"/>
    <lineage>
        <taxon>Eukaryota</taxon>
        <taxon>Fungi</taxon>
        <taxon>Dikarya</taxon>
        <taxon>Ascomycota</taxon>
        <taxon>Pezizomycotina</taxon>
        <taxon>Dothideomycetes</taxon>
        <taxon>Pleosporomycetidae</taxon>
        <taxon>Pleosporales</taxon>
        <taxon>Massarineae</taxon>
        <taxon>Didymosphaeriaceae</taxon>
        <taxon>Paraphaeosphaeria</taxon>
    </lineage>
</organism>
<gene>
    <name evidence="1" type="ORF">PMIN01_12882</name>
</gene>
<dbReference type="Proteomes" id="UP000756921">
    <property type="component" value="Unassembled WGS sequence"/>
</dbReference>
<reference evidence="1" key="1">
    <citation type="journal article" date="2020" name="Mol. Plant Microbe Interact.">
        <title>Genome Sequence of the Biocontrol Agent Coniothyrium minitans strain Conio (IMI 134523).</title>
        <authorList>
            <person name="Patel D."/>
            <person name="Shittu T.A."/>
            <person name="Baroncelli R."/>
            <person name="Muthumeenakshi S."/>
            <person name="Osborne T.H."/>
            <person name="Janganan T.K."/>
            <person name="Sreenivasaprasad S."/>
        </authorList>
    </citation>
    <scope>NUCLEOTIDE SEQUENCE</scope>
    <source>
        <strain evidence="1">Conio</strain>
    </source>
</reference>
<sequence length="119" mass="13348">MTQGAIVNIHFAPVLSFEHLYIFWTSTDVSLRIRVDKVNWNKATSVQLGGRPRSTNLHRRKVVVEAALCLALLGVWSRTEQPLLVKEEDHMQCLLPRLARSLSFFRSVSCGGSQGSRVG</sequence>
<evidence type="ECO:0000313" key="1">
    <source>
        <dbReference type="EMBL" id="KAF9729192.1"/>
    </source>
</evidence>
<proteinExistence type="predicted"/>
<protein>
    <submittedName>
        <fullName evidence="1">Uncharacterized protein</fullName>
    </submittedName>
</protein>
<comment type="caution">
    <text evidence="1">The sequence shown here is derived from an EMBL/GenBank/DDBJ whole genome shotgun (WGS) entry which is preliminary data.</text>
</comment>